<dbReference type="AlphaFoldDB" id="A0AAN9P3X3"/>
<evidence type="ECO:0000313" key="3">
    <source>
        <dbReference type="Proteomes" id="UP001386955"/>
    </source>
</evidence>
<feature type="transmembrane region" description="Helical" evidence="1">
    <location>
        <begin position="91"/>
        <end position="111"/>
    </location>
</feature>
<sequence>MDVLTLIFILYRPGNIILLAPPTRGVGSLIWVMVIGPHLLEGRGPPTMRQDFFLLATWLMLAGVSRIAQCLQGVIFRPNLATFVFLVLRHASYYLVRIVMMLAFGAGVGLTDELAELSFLN</sequence>
<dbReference type="Proteomes" id="UP001386955">
    <property type="component" value="Unassembled WGS sequence"/>
</dbReference>
<reference evidence="2 3" key="1">
    <citation type="submission" date="2024-01" db="EMBL/GenBank/DDBJ databases">
        <title>The genomes of 5 underutilized Papilionoideae crops provide insights into root nodulation and disease resistanc.</title>
        <authorList>
            <person name="Jiang F."/>
        </authorList>
    </citation>
    <scope>NUCLEOTIDE SEQUENCE [LARGE SCALE GENOMIC DNA]</scope>
    <source>
        <strain evidence="2">DUOXIRENSHENG_FW03</strain>
        <tissue evidence="2">Leaves</tissue>
    </source>
</reference>
<protein>
    <submittedName>
        <fullName evidence="2">Uncharacterized protein</fullName>
    </submittedName>
</protein>
<evidence type="ECO:0000313" key="2">
    <source>
        <dbReference type="EMBL" id="KAK7380828.1"/>
    </source>
</evidence>
<organism evidence="2 3">
    <name type="scientific">Psophocarpus tetragonolobus</name>
    <name type="common">Winged bean</name>
    <name type="synonym">Dolichos tetragonolobus</name>
    <dbReference type="NCBI Taxonomy" id="3891"/>
    <lineage>
        <taxon>Eukaryota</taxon>
        <taxon>Viridiplantae</taxon>
        <taxon>Streptophyta</taxon>
        <taxon>Embryophyta</taxon>
        <taxon>Tracheophyta</taxon>
        <taxon>Spermatophyta</taxon>
        <taxon>Magnoliopsida</taxon>
        <taxon>eudicotyledons</taxon>
        <taxon>Gunneridae</taxon>
        <taxon>Pentapetalae</taxon>
        <taxon>rosids</taxon>
        <taxon>fabids</taxon>
        <taxon>Fabales</taxon>
        <taxon>Fabaceae</taxon>
        <taxon>Papilionoideae</taxon>
        <taxon>50 kb inversion clade</taxon>
        <taxon>NPAAA clade</taxon>
        <taxon>indigoferoid/millettioid clade</taxon>
        <taxon>Phaseoleae</taxon>
        <taxon>Psophocarpus</taxon>
    </lineage>
</organism>
<keyword evidence="3" id="KW-1185">Reference proteome</keyword>
<name>A0AAN9P3X3_PSOTE</name>
<keyword evidence="1" id="KW-0472">Membrane</keyword>
<keyword evidence="1" id="KW-0812">Transmembrane</keyword>
<dbReference type="EMBL" id="JAYMYS010000009">
    <property type="protein sequence ID" value="KAK7380828.1"/>
    <property type="molecule type" value="Genomic_DNA"/>
</dbReference>
<gene>
    <name evidence="2" type="ORF">VNO78_33347</name>
</gene>
<proteinExistence type="predicted"/>
<feature type="transmembrane region" description="Helical" evidence="1">
    <location>
        <begin position="16"/>
        <end position="40"/>
    </location>
</feature>
<keyword evidence="1" id="KW-1133">Transmembrane helix</keyword>
<feature type="transmembrane region" description="Helical" evidence="1">
    <location>
        <begin position="52"/>
        <end position="76"/>
    </location>
</feature>
<comment type="caution">
    <text evidence="2">The sequence shown here is derived from an EMBL/GenBank/DDBJ whole genome shotgun (WGS) entry which is preliminary data.</text>
</comment>
<accession>A0AAN9P3X3</accession>
<evidence type="ECO:0000256" key="1">
    <source>
        <dbReference type="SAM" id="Phobius"/>
    </source>
</evidence>